<dbReference type="SUPFAM" id="SSF52172">
    <property type="entry name" value="CheY-like"/>
    <property type="match status" value="1"/>
</dbReference>
<sequence>MHILLVEDDPRVAAYLCKGLEEEGHVVDLREDGRSGLLQASTERYDIILLDRMLPHVDGLKILQTLRATGDATPVLILSALGDVDERVKGLRAGGDDYLAKPVAISELLARVEALGRRGTLTEEVAELRVGALVVDRLGHAVTIEGRPVDLTAREYQILELLARHAGRVVTRSMLLEHVWNYHFDPQTNVIDQHLSRLRQKLALVSPVPLVHTVRGAGYMLRPGE</sequence>
<evidence type="ECO:0000256" key="2">
    <source>
        <dbReference type="ARBA" id="ARBA00023012"/>
    </source>
</evidence>
<keyword evidence="2" id="KW-0902">Two-component regulatory system</keyword>
<dbReference type="InterPro" id="IPR001867">
    <property type="entry name" value="OmpR/PhoB-type_DNA-bd"/>
</dbReference>
<feature type="DNA-binding region" description="OmpR/PhoB-type" evidence="7">
    <location>
        <begin position="125"/>
        <end position="223"/>
    </location>
</feature>
<evidence type="ECO:0000256" key="3">
    <source>
        <dbReference type="ARBA" id="ARBA00023015"/>
    </source>
</evidence>
<gene>
    <name evidence="10" type="ORF">C7I55_25655</name>
</gene>
<proteinExistence type="predicted"/>
<dbReference type="InterPro" id="IPR011006">
    <property type="entry name" value="CheY-like_superfamily"/>
</dbReference>
<dbReference type="InterPro" id="IPR001789">
    <property type="entry name" value="Sig_transdc_resp-reg_receiver"/>
</dbReference>
<keyword evidence="3" id="KW-0805">Transcription regulation</keyword>
<keyword evidence="1 6" id="KW-0597">Phosphoprotein</keyword>
<evidence type="ECO:0000259" key="8">
    <source>
        <dbReference type="PROSITE" id="PS50110"/>
    </source>
</evidence>
<dbReference type="Gene3D" id="3.40.50.2300">
    <property type="match status" value="1"/>
</dbReference>
<dbReference type="Pfam" id="PF00486">
    <property type="entry name" value="Trans_reg_C"/>
    <property type="match status" value="1"/>
</dbReference>
<feature type="domain" description="OmpR/PhoB-type" evidence="9">
    <location>
        <begin position="125"/>
        <end position="223"/>
    </location>
</feature>
<dbReference type="CDD" id="cd19935">
    <property type="entry name" value="REC_OmpR_CusR-like"/>
    <property type="match status" value="1"/>
</dbReference>
<dbReference type="GO" id="GO:0006355">
    <property type="term" value="P:regulation of DNA-templated transcription"/>
    <property type="evidence" value="ECO:0007669"/>
    <property type="project" value="InterPro"/>
</dbReference>
<feature type="modified residue" description="4-aspartylphosphate" evidence="6">
    <location>
        <position position="51"/>
    </location>
</feature>
<organism evidence="10 11">
    <name type="scientific">Allosphingosinicella deserti</name>
    <dbReference type="NCBI Taxonomy" id="2116704"/>
    <lineage>
        <taxon>Bacteria</taxon>
        <taxon>Pseudomonadati</taxon>
        <taxon>Pseudomonadota</taxon>
        <taxon>Alphaproteobacteria</taxon>
        <taxon>Sphingomonadales</taxon>
        <taxon>Sphingomonadaceae</taxon>
        <taxon>Allosphingosinicella</taxon>
    </lineage>
</organism>
<dbReference type="GO" id="GO:0000156">
    <property type="term" value="F:phosphorelay response regulator activity"/>
    <property type="evidence" value="ECO:0007669"/>
    <property type="project" value="TreeGrafter"/>
</dbReference>
<dbReference type="Gene3D" id="6.10.250.690">
    <property type="match status" value="1"/>
</dbReference>
<dbReference type="OrthoDB" id="9802426at2"/>
<dbReference type="RefSeq" id="WP_106516018.1">
    <property type="nucleotide sequence ID" value="NZ_PXYI01000013.1"/>
</dbReference>
<name>A0A2P7QF23_9SPHN</name>
<evidence type="ECO:0000256" key="7">
    <source>
        <dbReference type="PROSITE-ProRule" id="PRU01091"/>
    </source>
</evidence>
<evidence type="ECO:0000256" key="5">
    <source>
        <dbReference type="ARBA" id="ARBA00023163"/>
    </source>
</evidence>
<dbReference type="GO" id="GO:0000976">
    <property type="term" value="F:transcription cis-regulatory region binding"/>
    <property type="evidence" value="ECO:0007669"/>
    <property type="project" value="TreeGrafter"/>
</dbReference>
<accession>A0A2P7QF23</accession>
<dbReference type="GO" id="GO:0005829">
    <property type="term" value="C:cytosol"/>
    <property type="evidence" value="ECO:0007669"/>
    <property type="project" value="TreeGrafter"/>
</dbReference>
<comment type="caution">
    <text evidence="10">The sequence shown here is derived from an EMBL/GenBank/DDBJ whole genome shotgun (WGS) entry which is preliminary data.</text>
</comment>
<reference evidence="10 11" key="1">
    <citation type="submission" date="2018-03" db="EMBL/GenBank/DDBJ databases">
        <title>The draft genome of Sphingosinicella sp. GL-C-18.</title>
        <authorList>
            <person name="Liu L."/>
            <person name="Li L."/>
            <person name="Liang L."/>
            <person name="Zhang X."/>
            <person name="Wang T."/>
        </authorList>
    </citation>
    <scope>NUCLEOTIDE SEQUENCE [LARGE SCALE GENOMIC DNA]</scope>
    <source>
        <strain evidence="10 11">GL-C-18</strain>
    </source>
</reference>
<feature type="domain" description="Response regulatory" evidence="8">
    <location>
        <begin position="2"/>
        <end position="116"/>
    </location>
</feature>
<keyword evidence="11" id="KW-1185">Reference proteome</keyword>
<dbReference type="Gene3D" id="1.10.10.10">
    <property type="entry name" value="Winged helix-like DNA-binding domain superfamily/Winged helix DNA-binding domain"/>
    <property type="match status" value="1"/>
</dbReference>
<keyword evidence="4 7" id="KW-0238">DNA-binding</keyword>
<evidence type="ECO:0000256" key="1">
    <source>
        <dbReference type="ARBA" id="ARBA00022553"/>
    </source>
</evidence>
<evidence type="ECO:0000313" key="10">
    <source>
        <dbReference type="EMBL" id="PSJ36570.1"/>
    </source>
</evidence>
<dbReference type="SMART" id="SM00862">
    <property type="entry name" value="Trans_reg_C"/>
    <property type="match status" value="1"/>
</dbReference>
<evidence type="ECO:0000256" key="4">
    <source>
        <dbReference type="ARBA" id="ARBA00023125"/>
    </source>
</evidence>
<evidence type="ECO:0000256" key="6">
    <source>
        <dbReference type="PROSITE-ProRule" id="PRU00169"/>
    </source>
</evidence>
<keyword evidence="5" id="KW-0804">Transcription</keyword>
<dbReference type="AlphaFoldDB" id="A0A2P7QF23"/>
<dbReference type="CDD" id="cd00383">
    <property type="entry name" value="trans_reg_C"/>
    <property type="match status" value="1"/>
</dbReference>
<dbReference type="SMART" id="SM00448">
    <property type="entry name" value="REC"/>
    <property type="match status" value="1"/>
</dbReference>
<dbReference type="PANTHER" id="PTHR48111:SF76">
    <property type="entry name" value="TWO-COMPONENT RESPONSE REGULATOR"/>
    <property type="match status" value="1"/>
</dbReference>
<dbReference type="Proteomes" id="UP000241167">
    <property type="component" value="Unassembled WGS sequence"/>
</dbReference>
<dbReference type="PROSITE" id="PS50110">
    <property type="entry name" value="RESPONSE_REGULATORY"/>
    <property type="match status" value="1"/>
</dbReference>
<evidence type="ECO:0000259" key="9">
    <source>
        <dbReference type="PROSITE" id="PS51755"/>
    </source>
</evidence>
<dbReference type="Pfam" id="PF00072">
    <property type="entry name" value="Response_reg"/>
    <property type="match status" value="1"/>
</dbReference>
<dbReference type="InterPro" id="IPR036388">
    <property type="entry name" value="WH-like_DNA-bd_sf"/>
</dbReference>
<dbReference type="GO" id="GO:0032993">
    <property type="term" value="C:protein-DNA complex"/>
    <property type="evidence" value="ECO:0007669"/>
    <property type="project" value="TreeGrafter"/>
</dbReference>
<dbReference type="PROSITE" id="PS51755">
    <property type="entry name" value="OMPR_PHOB"/>
    <property type="match status" value="1"/>
</dbReference>
<dbReference type="FunFam" id="1.10.10.10:FF:000005">
    <property type="entry name" value="Two-component system response regulator"/>
    <property type="match status" value="1"/>
</dbReference>
<protein>
    <submittedName>
        <fullName evidence="10">DNA-binding response regulator</fullName>
    </submittedName>
</protein>
<dbReference type="InterPro" id="IPR039420">
    <property type="entry name" value="WalR-like"/>
</dbReference>
<evidence type="ECO:0000313" key="11">
    <source>
        <dbReference type="Proteomes" id="UP000241167"/>
    </source>
</evidence>
<dbReference type="EMBL" id="PXYI01000013">
    <property type="protein sequence ID" value="PSJ36570.1"/>
    <property type="molecule type" value="Genomic_DNA"/>
</dbReference>
<dbReference type="PANTHER" id="PTHR48111">
    <property type="entry name" value="REGULATOR OF RPOS"/>
    <property type="match status" value="1"/>
</dbReference>